<dbReference type="Pfam" id="PF01205">
    <property type="entry name" value="Impact_N"/>
    <property type="match status" value="1"/>
</dbReference>
<dbReference type="SUPFAM" id="SSF54211">
    <property type="entry name" value="Ribosomal protein S5 domain 2-like"/>
    <property type="match status" value="1"/>
</dbReference>
<reference evidence="3 4" key="1">
    <citation type="submission" date="2023-03" db="EMBL/GenBank/DDBJ databases">
        <title>Description of Hydrogenimonas sp. ISO32.</title>
        <authorList>
            <person name="Mino S."/>
            <person name="Fukazawa S."/>
            <person name="Sawabe T."/>
        </authorList>
    </citation>
    <scope>NUCLEOTIDE SEQUENCE [LARGE SCALE GENOMIC DNA]</scope>
    <source>
        <strain evidence="3 4">ISO32</strain>
    </source>
</reference>
<evidence type="ECO:0000259" key="2">
    <source>
        <dbReference type="Pfam" id="PF01205"/>
    </source>
</evidence>
<dbReference type="InterPro" id="IPR020568">
    <property type="entry name" value="Ribosomal_Su5_D2-typ_SF"/>
</dbReference>
<dbReference type="InterPro" id="IPR001498">
    <property type="entry name" value="Impact_N"/>
</dbReference>
<evidence type="ECO:0000256" key="1">
    <source>
        <dbReference type="ARBA" id="ARBA00007665"/>
    </source>
</evidence>
<protein>
    <submittedName>
        <fullName evidence="3">Phosphoenolpyruvate carboxykinase</fullName>
    </submittedName>
</protein>
<evidence type="ECO:0000313" key="4">
    <source>
        <dbReference type="Proteomes" id="UP001321445"/>
    </source>
</evidence>
<dbReference type="Gene3D" id="3.30.230.30">
    <property type="entry name" value="Impact, N-terminal domain"/>
    <property type="match status" value="1"/>
</dbReference>
<dbReference type="InterPro" id="IPR036956">
    <property type="entry name" value="Impact_N_sf"/>
</dbReference>
<dbReference type="Proteomes" id="UP001321445">
    <property type="component" value="Chromosome"/>
</dbReference>
<comment type="similarity">
    <text evidence="1">Belongs to the IMPACT family.</text>
</comment>
<sequence length="196" mass="21929">MKTVQQCFESETEAKRSKFFAHLVPIGSFEEMRSQLRRKHPKASHIVWAARFVNPHGQIVEESSDDGEPKGCAGRPVLHVMQGKELMQCAVLVVRYFGGIKLGTGGMARAYSAAAQAVAAAAELKVFERRAAIHFFTAFGVMRRWEHFLESVGDLKVDRTFRSDGTAWSLEGGETAVKRVEKALKEARIDFSVEYH</sequence>
<evidence type="ECO:0000313" key="3">
    <source>
        <dbReference type="EMBL" id="BDY11793.1"/>
    </source>
</evidence>
<gene>
    <name evidence="3" type="ORF">HCR_01050</name>
</gene>
<dbReference type="PROSITE" id="PS00910">
    <property type="entry name" value="UPF0029"/>
    <property type="match status" value="1"/>
</dbReference>
<dbReference type="EMBL" id="AP027370">
    <property type="protein sequence ID" value="BDY11793.1"/>
    <property type="molecule type" value="Genomic_DNA"/>
</dbReference>
<dbReference type="InterPro" id="IPR020569">
    <property type="entry name" value="UPF0029_Impact_CS"/>
</dbReference>
<dbReference type="InterPro" id="IPR023582">
    <property type="entry name" value="Impact"/>
</dbReference>
<dbReference type="PANTHER" id="PTHR16301">
    <property type="entry name" value="IMPACT-RELATED"/>
    <property type="match status" value="1"/>
</dbReference>
<keyword evidence="4" id="KW-1185">Reference proteome</keyword>
<proteinExistence type="inferred from homology"/>
<name>A0ABM8FHM5_9BACT</name>
<dbReference type="RefSeq" id="WP_286337009.1">
    <property type="nucleotide sequence ID" value="NZ_AP027370.1"/>
</dbReference>
<organism evidence="3 4">
    <name type="scientific">Hydrogenimonas cancrithermarum</name>
    <dbReference type="NCBI Taxonomy" id="2993563"/>
    <lineage>
        <taxon>Bacteria</taxon>
        <taxon>Pseudomonadati</taxon>
        <taxon>Campylobacterota</taxon>
        <taxon>Epsilonproteobacteria</taxon>
        <taxon>Campylobacterales</taxon>
        <taxon>Hydrogenimonadaceae</taxon>
        <taxon>Hydrogenimonas</taxon>
    </lineage>
</organism>
<dbReference type="PANTHER" id="PTHR16301:SF20">
    <property type="entry name" value="IMPACT FAMILY MEMBER YIGZ"/>
    <property type="match status" value="1"/>
</dbReference>
<feature type="domain" description="Impact N-terminal" evidence="2">
    <location>
        <begin position="15"/>
        <end position="118"/>
    </location>
</feature>
<accession>A0ABM8FHM5</accession>